<gene>
    <name evidence="2" type="ORF">RchiOBHm_Chr6g0258931</name>
</gene>
<sequence>MEIPDDHFPYVNISAPTSPGICSPHNNLYFYSVPSSPTRETSTGTSPLIGYQTDLNECPTPMSYHDANAYLDDFEFETGLNFSLDVGDQSLVQSGPFGHDRKPRQRGDSLPISMAFADELFCDGKVMPLAPPLKLPPRLQRNRNEKLASQAETGASVPGSPSNFVLKLPFGYKRLWNDDFDPFMAALKNVKEEKKKKASAATPSYATNNQTTNEPGDEDATTSAPAPEPISREMGGQIVPKRQLTQPKGVEFARQVRLIQMGQMSKLDKLGKQSERDEKAESMRKKPTFLRRLSFKSGRAAHCEEKRVSHSRPHSQLSKMALMNYKPRGLLCLGYKTS</sequence>
<name>A0A2P6PMQ6_ROSCH</name>
<feature type="region of interest" description="Disordered" evidence="1">
    <location>
        <begin position="195"/>
        <end position="245"/>
    </location>
</feature>
<evidence type="ECO:0000256" key="1">
    <source>
        <dbReference type="SAM" id="MobiDB-lite"/>
    </source>
</evidence>
<protein>
    <submittedName>
        <fullName evidence="2">Uncharacterized protein</fullName>
    </submittedName>
</protein>
<feature type="compositionally biased region" description="Polar residues" evidence="1">
    <location>
        <begin position="202"/>
        <end position="214"/>
    </location>
</feature>
<dbReference type="EMBL" id="PDCK01000044">
    <property type="protein sequence ID" value="PRQ23218.1"/>
    <property type="molecule type" value="Genomic_DNA"/>
</dbReference>
<accession>A0A2P6PMQ6</accession>
<dbReference type="OMA" id="CLWNDDF"/>
<comment type="caution">
    <text evidence="2">The sequence shown here is derived from an EMBL/GenBank/DDBJ whole genome shotgun (WGS) entry which is preliminary data.</text>
</comment>
<reference evidence="2 3" key="1">
    <citation type="journal article" date="2018" name="Nat. Genet.">
        <title>The Rosa genome provides new insights in the design of modern roses.</title>
        <authorList>
            <person name="Bendahmane M."/>
        </authorList>
    </citation>
    <scope>NUCLEOTIDE SEQUENCE [LARGE SCALE GENOMIC DNA]</scope>
    <source>
        <strain evidence="3">cv. Old Blush</strain>
    </source>
</reference>
<dbReference type="Proteomes" id="UP000238479">
    <property type="component" value="Chromosome 6"/>
</dbReference>
<organism evidence="2 3">
    <name type="scientific">Rosa chinensis</name>
    <name type="common">China rose</name>
    <dbReference type="NCBI Taxonomy" id="74649"/>
    <lineage>
        <taxon>Eukaryota</taxon>
        <taxon>Viridiplantae</taxon>
        <taxon>Streptophyta</taxon>
        <taxon>Embryophyta</taxon>
        <taxon>Tracheophyta</taxon>
        <taxon>Spermatophyta</taxon>
        <taxon>Magnoliopsida</taxon>
        <taxon>eudicotyledons</taxon>
        <taxon>Gunneridae</taxon>
        <taxon>Pentapetalae</taxon>
        <taxon>rosids</taxon>
        <taxon>fabids</taxon>
        <taxon>Rosales</taxon>
        <taxon>Rosaceae</taxon>
        <taxon>Rosoideae</taxon>
        <taxon>Rosoideae incertae sedis</taxon>
        <taxon>Rosa</taxon>
    </lineage>
</organism>
<dbReference type="AlphaFoldDB" id="A0A2P6PMQ6"/>
<proteinExistence type="predicted"/>
<keyword evidence="3" id="KW-1185">Reference proteome</keyword>
<dbReference type="OrthoDB" id="693822at2759"/>
<dbReference type="Gramene" id="PRQ23218">
    <property type="protein sequence ID" value="PRQ23218"/>
    <property type="gene ID" value="RchiOBHm_Chr6g0258931"/>
</dbReference>
<evidence type="ECO:0000313" key="3">
    <source>
        <dbReference type="Proteomes" id="UP000238479"/>
    </source>
</evidence>
<evidence type="ECO:0000313" key="2">
    <source>
        <dbReference type="EMBL" id="PRQ23218.1"/>
    </source>
</evidence>